<keyword evidence="10" id="KW-0975">Bacterial flagellum</keyword>
<keyword evidence="13" id="KW-0614">Plasmid</keyword>
<dbReference type="SUPFAM" id="SSF103039">
    <property type="entry name" value="CheC-like"/>
    <property type="match status" value="1"/>
</dbReference>
<dbReference type="GO" id="GO:0005886">
    <property type="term" value="C:plasma membrane"/>
    <property type="evidence" value="ECO:0007669"/>
    <property type="project" value="UniProtKB-SubCell"/>
</dbReference>
<protein>
    <recommendedName>
        <fullName evidence="4">Flagellar motor switch protein FliM</fullName>
    </recommendedName>
</protein>
<geneLocation type="plasmid" evidence="14">
    <name>ppaby5</name>
</geneLocation>
<comment type="function">
    <text evidence="11">FliM is one of three proteins (FliG, FliN, FliM) that forms the rotor-mounted switch complex (C ring), located at the base of the basal body. This complex interacts with the CheY and CheZ chemotaxis proteins, in addition to contacting components of the motor that determine the direction of flagellar rotation.</text>
</comment>
<dbReference type="PANTHER" id="PTHR30034">
    <property type="entry name" value="FLAGELLAR MOTOR SWITCH PROTEIN FLIM"/>
    <property type="match status" value="1"/>
</dbReference>
<keyword evidence="5" id="KW-1003">Cell membrane</keyword>
<accession>A0A1P8UM54</accession>
<evidence type="ECO:0000256" key="10">
    <source>
        <dbReference type="ARBA" id="ARBA00023143"/>
    </source>
</evidence>
<dbReference type="Proteomes" id="UP000187059">
    <property type="component" value="Plasmid pPABY5"/>
</dbReference>
<keyword evidence="9" id="KW-0472">Membrane</keyword>
<evidence type="ECO:0000259" key="12">
    <source>
        <dbReference type="Pfam" id="PF01052"/>
    </source>
</evidence>
<keyword evidence="13" id="KW-0969">Cilium</keyword>
<evidence type="ECO:0000256" key="1">
    <source>
        <dbReference type="ARBA" id="ARBA00004117"/>
    </source>
</evidence>
<keyword evidence="13" id="KW-0282">Flagellum</keyword>
<dbReference type="Pfam" id="PF01052">
    <property type="entry name" value="FliMN_C"/>
    <property type="match status" value="1"/>
</dbReference>
<dbReference type="GO" id="GO:0009425">
    <property type="term" value="C:bacterial-type flagellum basal body"/>
    <property type="evidence" value="ECO:0007669"/>
    <property type="project" value="UniProtKB-SubCell"/>
</dbReference>
<evidence type="ECO:0000313" key="13">
    <source>
        <dbReference type="EMBL" id="APZ50456.1"/>
    </source>
</evidence>
<dbReference type="AlphaFoldDB" id="A0A1P8UM54"/>
<keyword evidence="6" id="KW-0145">Chemotaxis</keyword>
<feature type="domain" description="Flagellar motor switch protein FliN-like C-terminal" evidence="12">
    <location>
        <begin position="231"/>
        <end position="300"/>
    </location>
</feature>
<evidence type="ECO:0000313" key="14">
    <source>
        <dbReference type="Proteomes" id="UP000187059"/>
    </source>
</evidence>
<evidence type="ECO:0000256" key="7">
    <source>
        <dbReference type="ARBA" id="ARBA00022519"/>
    </source>
</evidence>
<dbReference type="Gene3D" id="2.30.330.10">
    <property type="entry name" value="SpoA-like"/>
    <property type="match status" value="1"/>
</dbReference>
<reference evidence="13 14" key="1">
    <citation type="submission" date="2016-04" db="EMBL/GenBank/DDBJ databases">
        <title>Deep-sea bacteria in the southern Pacific.</title>
        <authorList>
            <person name="Tang K."/>
        </authorList>
    </citation>
    <scope>NUCLEOTIDE SEQUENCE [LARGE SCALE GENOMIC DNA]</scope>
    <source>
        <strain evidence="13 14">JLT2014</strain>
        <plasmid evidence="14">ppaby5</plasmid>
    </source>
</reference>
<evidence type="ECO:0000256" key="3">
    <source>
        <dbReference type="ARBA" id="ARBA00011049"/>
    </source>
</evidence>
<name>A0A1P8UM54_9RHOB</name>
<evidence type="ECO:0000256" key="9">
    <source>
        <dbReference type="ARBA" id="ARBA00023136"/>
    </source>
</evidence>
<keyword evidence="13" id="KW-0966">Cell projection</keyword>
<comment type="similarity">
    <text evidence="3">Belongs to the FliM family.</text>
</comment>
<dbReference type="SUPFAM" id="SSF101801">
    <property type="entry name" value="Surface presentation of antigens (SPOA)"/>
    <property type="match status" value="1"/>
</dbReference>
<dbReference type="InterPro" id="IPR036429">
    <property type="entry name" value="SpoA-like_sf"/>
</dbReference>
<dbReference type="InterPro" id="IPR001689">
    <property type="entry name" value="Flag_FliM"/>
</dbReference>
<dbReference type="Gene3D" id="3.40.1550.10">
    <property type="entry name" value="CheC-like"/>
    <property type="match status" value="1"/>
</dbReference>
<dbReference type="KEGG" id="paby:Ga0080574_TMP122"/>
<dbReference type="Pfam" id="PF02154">
    <property type="entry name" value="FliM"/>
    <property type="match status" value="1"/>
</dbReference>
<dbReference type="EMBL" id="CP015089">
    <property type="protein sequence ID" value="APZ50456.1"/>
    <property type="molecule type" value="Genomic_DNA"/>
</dbReference>
<dbReference type="OrthoDB" id="9806941at2"/>
<evidence type="ECO:0000256" key="5">
    <source>
        <dbReference type="ARBA" id="ARBA00022475"/>
    </source>
</evidence>
<gene>
    <name evidence="13" type="ORF">Ga0080574_TMP122</name>
</gene>
<proteinExistence type="inferred from homology"/>
<comment type="subcellular location">
    <subcellularLocation>
        <location evidence="1">Bacterial flagellum basal body</location>
    </subcellularLocation>
    <subcellularLocation>
        <location evidence="2">Cell inner membrane</location>
        <topology evidence="2">Peripheral membrane protein</topology>
    </subcellularLocation>
</comment>
<evidence type="ECO:0000256" key="8">
    <source>
        <dbReference type="ARBA" id="ARBA00022779"/>
    </source>
</evidence>
<dbReference type="CDD" id="cd17908">
    <property type="entry name" value="FliM"/>
    <property type="match status" value="1"/>
</dbReference>
<sequence length="313" mass="34148">MSVESPIHPDTRAVQELIVERAKYSYARLPMLEVVFDRFSLSLAQVLKSYLGAMADISLKKIDYLTCQDALEALPDPALIAVTEAESWGGTIATILQPDLLYSILEITFGGRAVPGGARNPRTFTAIEKRVGQGFCEEVLKELSGAFANVAPVSFKIDHLETNPKGLLLAPPTSACVRAVLSIEIEDRSGEMVFVLPNTAFEKVSDVLSQHFTGGQLGGDTGWRLKMTDMLGGTNVAMAAVMCQASIPMRDVLSWVPGQVLDLGMQVDDPVTLCCAGKELARTEVGRRKNGRVALKFMEKLYEEEELPNVLRD</sequence>
<dbReference type="RefSeq" id="WP_076694117.1">
    <property type="nucleotide sequence ID" value="NZ_CP015089.1"/>
</dbReference>
<dbReference type="GO" id="GO:0050918">
    <property type="term" value="P:positive chemotaxis"/>
    <property type="evidence" value="ECO:0007669"/>
    <property type="project" value="TreeGrafter"/>
</dbReference>
<evidence type="ECO:0000256" key="2">
    <source>
        <dbReference type="ARBA" id="ARBA00004417"/>
    </source>
</evidence>
<dbReference type="GO" id="GO:0071978">
    <property type="term" value="P:bacterial-type flagellum-dependent swarming motility"/>
    <property type="evidence" value="ECO:0007669"/>
    <property type="project" value="TreeGrafter"/>
</dbReference>
<keyword evidence="8" id="KW-0283">Flagellar rotation</keyword>
<dbReference type="PANTHER" id="PTHR30034:SF3">
    <property type="entry name" value="FLAGELLAR MOTOR SWITCH PROTEIN FLIM"/>
    <property type="match status" value="1"/>
</dbReference>
<keyword evidence="14" id="KW-1185">Reference proteome</keyword>
<evidence type="ECO:0000256" key="6">
    <source>
        <dbReference type="ARBA" id="ARBA00022500"/>
    </source>
</evidence>
<keyword evidence="7" id="KW-0997">Cell inner membrane</keyword>
<dbReference type="InterPro" id="IPR028976">
    <property type="entry name" value="CheC-like_sf"/>
</dbReference>
<evidence type="ECO:0000256" key="4">
    <source>
        <dbReference type="ARBA" id="ARBA00021898"/>
    </source>
</evidence>
<dbReference type="InterPro" id="IPR001543">
    <property type="entry name" value="FliN-like_C"/>
</dbReference>
<evidence type="ECO:0000256" key="11">
    <source>
        <dbReference type="ARBA" id="ARBA00025044"/>
    </source>
</evidence>
<dbReference type="GO" id="GO:0003774">
    <property type="term" value="F:cytoskeletal motor activity"/>
    <property type="evidence" value="ECO:0007669"/>
    <property type="project" value="InterPro"/>
</dbReference>
<organism evidence="13 14">
    <name type="scientific">Salipiger abyssi</name>
    <dbReference type="NCBI Taxonomy" id="1250539"/>
    <lineage>
        <taxon>Bacteria</taxon>
        <taxon>Pseudomonadati</taxon>
        <taxon>Pseudomonadota</taxon>
        <taxon>Alphaproteobacteria</taxon>
        <taxon>Rhodobacterales</taxon>
        <taxon>Roseobacteraceae</taxon>
        <taxon>Salipiger</taxon>
    </lineage>
</organism>